<evidence type="ECO:0000313" key="2">
    <source>
        <dbReference type="Proteomes" id="UP000011115"/>
    </source>
</evidence>
<reference evidence="2" key="1">
    <citation type="journal article" date="2011" name="Nature">
        <title>Genome sequence and analysis of the tuber crop potato.</title>
        <authorList>
            <consortium name="The Potato Genome Sequencing Consortium"/>
        </authorList>
    </citation>
    <scope>NUCLEOTIDE SEQUENCE [LARGE SCALE GENOMIC DNA]</scope>
    <source>
        <strain evidence="2">cv. DM1-3 516 R44</strain>
    </source>
</reference>
<name>M1B696_SOLTU</name>
<keyword evidence="2" id="KW-1185">Reference proteome</keyword>
<dbReference type="Gramene" id="PGSC0003DMT400038060">
    <property type="protein sequence ID" value="PGSC0003DMT400038060"/>
    <property type="gene ID" value="PGSC0003DMG402014675"/>
</dbReference>
<protein>
    <submittedName>
        <fullName evidence="1">Uncharacterized protein</fullName>
    </submittedName>
</protein>
<evidence type="ECO:0000313" key="1">
    <source>
        <dbReference type="EnsemblPlants" id="PGSC0003DMT400038060"/>
    </source>
</evidence>
<dbReference type="Proteomes" id="UP000011115">
    <property type="component" value="Unassembled WGS sequence"/>
</dbReference>
<organism evidence="1 2">
    <name type="scientific">Solanum tuberosum</name>
    <name type="common">Potato</name>
    <dbReference type="NCBI Taxonomy" id="4113"/>
    <lineage>
        <taxon>Eukaryota</taxon>
        <taxon>Viridiplantae</taxon>
        <taxon>Streptophyta</taxon>
        <taxon>Embryophyta</taxon>
        <taxon>Tracheophyta</taxon>
        <taxon>Spermatophyta</taxon>
        <taxon>Magnoliopsida</taxon>
        <taxon>eudicotyledons</taxon>
        <taxon>Gunneridae</taxon>
        <taxon>Pentapetalae</taxon>
        <taxon>asterids</taxon>
        <taxon>lamiids</taxon>
        <taxon>Solanales</taxon>
        <taxon>Solanaceae</taxon>
        <taxon>Solanoideae</taxon>
        <taxon>Solaneae</taxon>
        <taxon>Solanum</taxon>
    </lineage>
</organism>
<dbReference type="EnsemblPlants" id="PGSC0003DMT400038060">
    <property type="protein sequence ID" value="PGSC0003DMT400038060"/>
    <property type="gene ID" value="PGSC0003DMG402014675"/>
</dbReference>
<accession>M1B696</accession>
<sequence length="50" mass="5921">MVHLQHTHTKKINGKTSGIANQWGLWVHHSDWMSKCYRKPPLQKNPEWAN</sequence>
<dbReference type="InParanoid" id="M1B696"/>
<dbReference type="AlphaFoldDB" id="M1B696"/>
<dbReference type="PaxDb" id="4113-PGSC0003DMT400038060"/>
<reference evidence="1" key="2">
    <citation type="submission" date="2015-06" db="UniProtKB">
        <authorList>
            <consortium name="EnsemblPlants"/>
        </authorList>
    </citation>
    <scope>IDENTIFICATION</scope>
    <source>
        <strain evidence="1">DM1-3 516 R44</strain>
    </source>
</reference>
<dbReference type="HOGENOM" id="CLU_3128009_0_0_1"/>
<proteinExistence type="predicted"/>